<keyword evidence="3" id="KW-1185">Reference proteome</keyword>
<dbReference type="AlphaFoldDB" id="A0A9P4MFC4"/>
<dbReference type="EMBL" id="ML996088">
    <property type="protein sequence ID" value="KAF2150927.1"/>
    <property type="molecule type" value="Genomic_DNA"/>
</dbReference>
<dbReference type="Pfam" id="PF25581">
    <property type="entry name" value="AsqO_C"/>
    <property type="match status" value="1"/>
</dbReference>
<proteinExistence type="predicted"/>
<feature type="domain" description="AsqO/PenF-like C-terminal" evidence="1">
    <location>
        <begin position="30"/>
        <end position="159"/>
    </location>
</feature>
<dbReference type="InterPro" id="IPR057722">
    <property type="entry name" value="AsqO/PenF-like_C"/>
</dbReference>
<evidence type="ECO:0000313" key="2">
    <source>
        <dbReference type="EMBL" id="KAF2150927.1"/>
    </source>
</evidence>
<name>A0A9P4MFC4_9PEZI</name>
<dbReference type="OrthoDB" id="5344254at2759"/>
<dbReference type="Proteomes" id="UP000799439">
    <property type="component" value="Unassembled WGS sequence"/>
</dbReference>
<evidence type="ECO:0000313" key="3">
    <source>
        <dbReference type="Proteomes" id="UP000799439"/>
    </source>
</evidence>
<organism evidence="2 3">
    <name type="scientific">Myriangium duriaei CBS 260.36</name>
    <dbReference type="NCBI Taxonomy" id="1168546"/>
    <lineage>
        <taxon>Eukaryota</taxon>
        <taxon>Fungi</taxon>
        <taxon>Dikarya</taxon>
        <taxon>Ascomycota</taxon>
        <taxon>Pezizomycotina</taxon>
        <taxon>Dothideomycetes</taxon>
        <taxon>Dothideomycetidae</taxon>
        <taxon>Myriangiales</taxon>
        <taxon>Myriangiaceae</taxon>
        <taxon>Myriangium</taxon>
    </lineage>
</organism>
<accession>A0A9P4MFC4</accession>
<sequence length="172" mass="18418">MTINGTAFKFNGPVESEHQWGPPYQNTYSRFLYGHAQIGPYDFVFYTIAPVGEPNTWATIGYVGADGKILFNRCNKAASHDKTGVTIVTQSGVQNVTGAPFPFPTKVVVEFVEDSGHIYKFEIELPFASAASVGVGFYSELSGPVTGGKVGGKQYTSTAEVQSYVGVGNTAL</sequence>
<gene>
    <name evidence="2" type="ORF">K461DRAFT_279708</name>
</gene>
<comment type="caution">
    <text evidence="2">The sequence shown here is derived from an EMBL/GenBank/DDBJ whole genome shotgun (WGS) entry which is preliminary data.</text>
</comment>
<evidence type="ECO:0000259" key="1">
    <source>
        <dbReference type="Pfam" id="PF25581"/>
    </source>
</evidence>
<reference evidence="2" key="1">
    <citation type="journal article" date="2020" name="Stud. Mycol.">
        <title>101 Dothideomycetes genomes: a test case for predicting lifestyles and emergence of pathogens.</title>
        <authorList>
            <person name="Haridas S."/>
            <person name="Albert R."/>
            <person name="Binder M."/>
            <person name="Bloem J."/>
            <person name="Labutti K."/>
            <person name="Salamov A."/>
            <person name="Andreopoulos B."/>
            <person name="Baker S."/>
            <person name="Barry K."/>
            <person name="Bills G."/>
            <person name="Bluhm B."/>
            <person name="Cannon C."/>
            <person name="Castanera R."/>
            <person name="Culley D."/>
            <person name="Daum C."/>
            <person name="Ezra D."/>
            <person name="Gonzalez J."/>
            <person name="Henrissat B."/>
            <person name="Kuo A."/>
            <person name="Liang C."/>
            <person name="Lipzen A."/>
            <person name="Lutzoni F."/>
            <person name="Magnuson J."/>
            <person name="Mondo S."/>
            <person name="Nolan M."/>
            <person name="Ohm R."/>
            <person name="Pangilinan J."/>
            <person name="Park H.-J."/>
            <person name="Ramirez L."/>
            <person name="Alfaro M."/>
            <person name="Sun H."/>
            <person name="Tritt A."/>
            <person name="Yoshinaga Y."/>
            <person name="Zwiers L.-H."/>
            <person name="Turgeon B."/>
            <person name="Goodwin S."/>
            <person name="Spatafora J."/>
            <person name="Crous P."/>
            <person name="Grigoriev I."/>
        </authorList>
    </citation>
    <scope>NUCLEOTIDE SEQUENCE</scope>
    <source>
        <strain evidence="2">CBS 260.36</strain>
    </source>
</reference>
<protein>
    <recommendedName>
        <fullName evidence="1">AsqO/PenF-like C-terminal domain-containing protein</fullName>
    </recommendedName>
</protein>
<dbReference type="SUPFAM" id="SSF159245">
    <property type="entry name" value="AttH-like"/>
    <property type="match status" value="1"/>
</dbReference>